<dbReference type="EMBL" id="QGGW01000005">
    <property type="protein sequence ID" value="PWK60106.1"/>
    <property type="molecule type" value="Genomic_DNA"/>
</dbReference>
<keyword evidence="1" id="KW-0808">Transferase</keyword>
<evidence type="ECO:0000259" key="3">
    <source>
        <dbReference type="Pfam" id="PF00685"/>
    </source>
</evidence>
<dbReference type="InterPro" id="IPR037359">
    <property type="entry name" value="NST/OST"/>
</dbReference>
<comment type="caution">
    <text evidence="4">The sequence shown here is derived from an EMBL/GenBank/DDBJ whole genome shotgun (WGS) entry which is preliminary data.</text>
</comment>
<protein>
    <recommendedName>
        <fullName evidence="3">Sulfotransferase domain-containing protein</fullName>
    </recommendedName>
</protein>
<reference evidence="4 5" key="1">
    <citation type="submission" date="2018-05" db="EMBL/GenBank/DDBJ databases">
        <title>Genomic Encyclopedia of Type Strains, Phase IV (KMG-IV): sequencing the most valuable type-strain genomes for metagenomic binning, comparative biology and taxonomic classification.</title>
        <authorList>
            <person name="Goeker M."/>
        </authorList>
    </citation>
    <scope>NUCLEOTIDE SEQUENCE [LARGE SCALE GENOMIC DNA]</scope>
    <source>
        <strain evidence="4 5">DSM 16097</strain>
    </source>
</reference>
<name>A0A316GGU5_9RHOB</name>
<dbReference type="AlphaFoldDB" id="A0A316GGU5"/>
<dbReference type="Pfam" id="PF00685">
    <property type="entry name" value="Sulfotransfer_1"/>
    <property type="match status" value="1"/>
</dbReference>
<keyword evidence="2" id="KW-0325">Glycoprotein</keyword>
<organism evidence="4 5">
    <name type="scientific">Roseicyclus mahoneyensis</name>
    <dbReference type="NCBI Taxonomy" id="164332"/>
    <lineage>
        <taxon>Bacteria</taxon>
        <taxon>Pseudomonadati</taxon>
        <taxon>Pseudomonadota</taxon>
        <taxon>Alphaproteobacteria</taxon>
        <taxon>Rhodobacterales</taxon>
        <taxon>Roseobacteraceae</taxon>
        <taxon>Roseicyclus</taxon>
    </lineage>
</organism>
<keyword evidence="5" id="KW-1185">Reference proteome</keyword>
<dbReference type="PANTHER" id="PTHR10605:SF56">
    <property type="entry name" value="BIFUNCTIONAL HEPARAN SULFATE N-DEACETYLASE_N-SULFOTRANSFERASE"/>
    <property type="match status" value="1"/>
</dbReference>
<evidence type="ECO:0000256" key="1">
    <source>
        <dbReference type="ARBA" id="ARBA00022679"/>
    </source>
</evidence>
<evidence type="ECO:0000256" key="2">
    <source>
        <dbReference type="ARBA" id="ARBA00023180"/>
    </source>
</evidence>
<gene>
    <name evidence="4" type="ORF">C7455_10589</name>
</gene>
<dbReference type="InterPro" id="IPR000863">
    <property type="entry name" value="Sulfotransferase_dom"/>
</dbReference>
<proteinExistence type="predicted"/>
<evidence type="ECO:0000313" key="4">
    <source>
        <dbReference type="EMBL" id="PWK60106.1"/>
    </source>
</evidence>
<sequence length="263" mass="30247">MTRDVPKRIDFFIVGAQKAATTALLQILSRHPRLCCSSPKELHVFDDDSRDWCMPAAIDLSMHFPNCPPDLLWGEATPIYMYWPHSIERLAAYNPGARIIVGLRHPAWRALSHWKMEVIRSRDDMSFSDAIRSLGRARVNPVHRVYSYVERGFYAPQIKRILAHFPRDQVFFYTTEDLFVNESAVVKDLLSFLRVTPDLSLAGESFVVPVDTTGLEIDARDEIIYLSALFAGDIQETMDLTDLDLRSWLDPDYAEGYFHRSLH</sequence>
<dbReference type="RefSeq" id="WP_109668364.1">
    <property type="nucleotide sequence ID" value="NZ_QGGW01000005.1"/>
</dbReference>
<accession>A0A316GGU5</accession>
<dbReference type="Proteomes" id="UP000245708">
    <property type="component" value="Unassembled WGS sequence"/>
</dbReference>
<dbReference type="Gene3D" id="3.40.50.300">
    <property type="entry name" value="P-loop containing nucleotide triphosphate hydrolases"/>
    <property type="match status" value="1"/>
</dbReference>
<dbReference type="InterPro" id="IPR027417">
    <property type="entry name" value="P-loop_NTPase"/>
</dbReference>
<dbReference type="OrthoDB" id="7210452at2"/>
<dbReference type="SUPFAM" id="SSF52540">
    <property type="entry name" value="P-loop containing nucleoside triphosphate hydrolases"/>
    <property type="match status" value="1"/>
</dbReference>
<dbReference type="GO" id="GO:0008146">
    <property type="term" value="F:sulfotransferase activity"/>
    <property type="evidence" value="ECO:0007669"/>
    <property type="project" value="InterPro"/>
</dbReference>
<evidence type="ECO:0000313" key="5">
    <source>
        <dbReference type="Proteomes" id="UP000245708"/>
    </source>
</evidence>
<dbReference type="PANTHER" id="PTHR10605">
    <property type="entry name" value="HEPARAN SULFATE SULFOTRANSFERASE"/>
    <property type="match status" value="1"/>
</dbReference>
<feature type="domain" description="Sulfotransferase" evidence="3">
    <location>
        <begin position="10"/>
        <end position="196"/>
    </location>
</feature>